<organism evidence="6 7">
    <name type="scientific">Pseudoclavibacter helvolus</name>
    <dbReference type="NCBI Taxonomy" id="255205"/>
    <lineage>
        <taxon>Bacteria</taxon>
        <taxon>Bacillati</taxon>
        <taxon>Actinomycetota</taxon>
        <taxon>Actinomycetes</taxon>
        <taxon>Micrococcales</taxon>
        <taxon>Microbacteriaceae</taxon>
        <taxon>Pseudoclavibacter</taxon>
    </lineage>
</organism>
<evidence type="ECO:0000313" key="7">
    <source>
        <dbReference type="Proteomes" id="UP000545286"/>
    </source>
</evidence>
<protein>
    <recommendedName>
        <fullName evidence="5">AAA+ ATPase domain-containing protein</fullName>
    </recommendedName>
</protein>
<feature type="domain" description="AAA+ ATPase" evidence="5">
    <location>
        <begin position="273"/>
        <end position="398"/>
    </location>
</feature>
<dbReference type="InterPro" id="IPR003959">
    <property type="entry name" value="ATPase_AAA_core"/>
</dbReference>
<dbReference type="InterPro" id="IPR050221">
    <property type="entry name" value="26S_Proteasome_ATPase"/>
</dbReference>
<keyword evidence="2" id="KW-0547">Nucleotide-binding</keyword>
<feature type="region of interest" description="Disordered" evidence="4">
    <location>
        <begin position="523"/>
        <end position="544"/>
    </location>
</feature>
<comment type="similarity">
    <text evidence="1">Belongs to the AAA ATPase family.</text>
</comment>
<comment type="caution">
    <text evidence="6">The sequence shown here is derived from an EMBL/GenBank/DDBJ whole genome shotgun (WGS) entry which is preliminary data.</text>
</comment>
<evidence type="ECO:0000256" key="2">
    <source>
        <dbReference type="ARBA" id="ARBA00022741"/>
    </source>
</evidence>
<dbReference type="Gene3D" id="3.40.50.300">
    <property type="entry name" value="P-loop containing nucleotide triphosphate hydrolases"/>
    <property type="match status" value="1"/>
</dbReference>
<feature type="compositionally biased region" description="Basic and acidic residues" evidence="4">
    <location>
        <begin position="1"/>
        <end position="13"/>
    </location>
</feature>
<dbReference type="Proteomes" id="UP000545286">
    <property type="component" value="Unassembled WGS sequence"/>
</dbReference>
<accession>A0A7W4YGP8</accession>
<evidence type="ECO:0000256" key="4">
    <source>
        <dbReference type="SAM" id="MobiDB-lite"/>
    </source>
</evidence>
<keyword evidence="7" id="KW-1185">Reference proteome</keyword>
<dbReference type="SMART" id="SM00382">
    <property type="entry name" value="AAA"/>
    <property type="match status" value="1"/>
</dbReference>
<evidence type="ECO:0000313" key="6">
    <source>
        <dbReference type="EMBL" id="MBB2958291.1"/>
    </source>
</evidence>
<dbReference type="InterPro" id="IPR027417">
    <property type="entry name" value="P-loop_NTPase"/>
</dbReference>
<sequence>MFEMQRPDARGGRTSDQPGTLPGGEPSAGATEDNDFLRAFKRFLDRVNESPAEQAAQRTPFGDELSEFLGADAAALPVVVEDFASYRIVDADLALEELAGRGDAQLIGVAGGSAHAHAGLAELITSAHMRFRSGPAEYAEKATGPSTTRQVVSFGARLFTYLGEPVVVMQRAARGDMGRPQGQLEVLAASAPLVSQLLSEVRSLMVERSVLRGKVLTFENSDYRMDAGASFLERPNVADTDVILPSGVLDSVIAHVVEIGKQREALLAAGQHLKRGVLLYGPPGTGKTLTVRHLLSRTEGVTAVLLTGSSIQYIGAAAELARTLQPSIVVMEDIDLVAMERHASPQPLLFEVLDALDGLDGDADVAFIMTTNRVQVLERALVSRPGRVDLAVEIALPGGPERFRLLEKYSAGLPFNEAALREAAERAEQTTGSFAKELVRRAVLAAARAGVEPDDSILLHELDELMSAQSALTRRLLGDGTEPSGDELGEGGMEIISTAEGDRTGAVTYIPLGAQVDPGWTAYVPDSGDVYRPELDEQTPESER</sequence>
<keyword evidence="3" id="KW-0067">ATP-binding</keyword>
<dbReference type="Pfam" id="PF00004">
    <property type="entry name" value="AAA"/>
    <property type="match status" value="1"/>
</dbReference>
<dbReference type="PANTHER" id="PTHR23073">
    <property type="entry name" value="26S PROTEASOME REGULATORY SUBUNIT"/>
    <property type="match status" value="1"/>
</dbReference>
<dbReference type="Gene3D" id="1.10.8.60">
    <property type="match status" value="1"/>
</dbReference>
<evidence type="ECO:0000256" key="1">
    <source>
        <dbReference type="ARBA" id="ARBA00006914"/>
    </source>
</evidence>
<dbReference type="RefSeq" id="WP_235812572.1">
    <property type="nucleotide sequence ID" value="NZ_CZJS01000062.1"/>
</dbReference>
<dbReference type="EMBL" id="JACHWJ010000003">
    <property type="protein sequence ID" value="MBB2958291.1"/>
    <property type="molecule type" value="Genomic_DNA"/>
</dbReference>
<feature type="compositionally biased region" description="Basic and acidic residues" evidence="4">
    <location>
        <begin position="529"/>
        <end position="544"/>
    </location>
</feature>
<name>A0A7W4YGP8_9MICO</name>
<evidence type="ECO:0000259" key="5">
    <source>
        <dbReference type="SMART" id="SM00382"/>
    </source>
</evidence>
<dbReference type="InterPro" id="IPR003593">
    <property type="entry name" value="AAA+_ATPase"/>
</dbReference>
<dbReference type="GO" id="GO:0016887">
    <property type="term" value="F:ATP hydrolysis activity"/>
    <property type="evidence" value="ECO:0007669"/>
    <property type="project" value="InterPro"/>
</dbReference>
<dbReference type="CDD" id="cd19481">
    <property type="entry name" value="RecA-like_protease"/>
    <property type="match status" value="1"/>
</dbReference>
<feature type="region of interest" description="Disordered" evidence="4">
    <location>
        <begin position="1"/>
        <end position="32"/>
    </location>
</feature>
<evidence type="ECO:0000256" key="3">
    <source>
        <dbReference type="ARBA" id="ARBA00022840"/>
    </source>
</evidence>
<reference evidence="6 7" key="1">
    <citation type="submission" date="2020-08" db="EMBL/GenBank/DDBJ databases">
        <title>Sequencing the genomes of 1000 actinobacteria strains.</title>
        <authorList>
            <person name="Klenk H.-P."/>
        </authorList>
    </citation>
    <scope>NUCLEOTIDE SEQUENCE [LARGE SCALE GENOMIC DNA]</scope>
    <source>
        <strain evidence="6 7">DSM 20419</strain>
    </source>
</reference>
<dbReference type="SUPFAM" id="SSF52540">
    <property type="entry name" value="P-loop containing nucleoside triphosphate hydrolases"/>
    <property type="match status" value="1"/>
</dbReference>
<dbReference type="GO" id="GO:0005524">
    <property type="term" value="F:ATP binding"/>
    <property type="evidence" value="ECO:0007669"/>
    <property type="project" value="UniProtKB-KW"/>
</dbReference>
<gene>
    <name evidence="6" type="ORF">FHX72_002436</name>
</gene>
<dbReference type="AlphaFoldDB" id="A0A7W4YGP8"/>
<proteinExistence type="inferred from homology"/>